<evidence type="ECO:0000256" key="1">
    <source>
        <dbReference type="ARBA" id="ARBA00022723"/>
    </source>
</evidence>
<reference evidence="3 4" key="1">
    <citation type="submission" date="2016-05" db="EMBL/GenBank/DDBJ databases">
        <title>Genome sequencing reveals origins of a unique bacterial endosymbiosis in the earliest lineages of terrestrial Fungi.</title>
        <authorList>
            <consortium name="DOE Joint Genome Institute"/>
            <person name="Uehling J."/>
            <person name="Gryganskyi A."/>
            <person name="Hameed K."/>
            <person name="Tschaplinski T."/>
            <person name="Misztal P."/>
            <person name="Wu S."/>
            <person name="Desiro A."/>
            <person name="Vande Pol N."/>
            <person name="Du Z.-Y."/>
            <person name="Zienkiewicz A."/>
            <person name="Zienkiewicz K."/>
            <person name="Morin E."/>
            <person name="Tisserant E."/>
            <person name="Splivallo R."/>
            <person name="Hainaut M."/>
            <person name="Henrissat B."/>
            <person name="Ohm R."/>
            <person name="Kuo A."/>
            <person name="Yan J."/>
            <person name="Lipzen A."/>
            <person name="Nolan M."/>
            <person name="Labutti K."/>
            <person name="Barry K."/>
            <person name="Goldstein A."/>
            <person name="Labbe J."/>
            <person name="Schadt C."/>
            <person name="Tuskan G."/>
            <person name="Grigoriev I."/>
            <person name="Martin F."/>
            <person name="Vilgalys R."/>
            <person name="Bonito G."/>
        </authorList>
    </citation>
    <scope>NUCLEOTIDE SEQUENCE [LARGE SCALE GENOMIC DNA]</scope>
    <source>
        <strain evidence="3 4">AG-77</strain>
    </source>
</reference>
<dbReference type="InterPro" id="IPR013096">
    <property type="entry name" value="Cupin_2"/>
</dbReference>
<dbReference type="InterPro" id="IPR051610">
    <property type="entry name" value="GPI/OXD"/>
</dbReference>
<sequence>MKTTTLDSLPVAYISHDSTVEKKVLLKNGEVPHVTQLAVATLKPGEQATKHYHKDMTETFHFQAGTGEMEVDDKTFEIKAGDTVTVYPGETHEIRNTGSENLVIIYFGIVE</sequence>
<evidence type="ECO:0000313" key="3">
    <source>
        <dbReference type="EMBL" id="OAQ30185.1"/>
    </source>
</evidence>
<dbReference type="AlphaFoldDB" id="A0A197JY82"/>
<keyword evidence="4" id="KW-1185">Reference proteome</keyword>
<dbReference type="Gene3D" id="2.60.120.10">
    <property type="entry name" value="Jelly Rolls"/>
    <property type="match status" value="1"/>
</dbReference>
<name>A0A197JY82_9FUNG</name>
<dbReference type="Pfam" id="PF07883">
    <property type="entry name" value="Cupin_2"/>
    <property type="match status" value="1"/>
</dbReference>
<dbReference type="OrthoDB" id="445803at2759"/>
<dbReference type="InterPro" id="IPR011051">
    <property type="entry name" value="RmlC_Cupin_sf"/>
</dbReference>
<evidence type="ECO:0000259" key="2">
    <source>
        <dbReference type="Pfam" id="PF07883"/>
    </source>
</evidence>
<keyword evidence="1" id="KW-0479">Metal-binding</keyword>
<dbReference type="PANTHER" id="PTHR35848">
    <property type="entry name" value="OXALATE-BINDING PROTEIN"/>
    <property type="match status" value="1"/>
</dbReference>
<organism evidence="3 4">
    <name type="scientific">Linnemannia elongata AG-77</name>
    <dbReference type="NCBI Taxonomy" id="1314771"/>
    <lineage>
        <taxon>Eukaryota</taxon>
        <taxon>Fungi</taxon>
        <taxon>Fungi incertae sedis</taxon>
        <taxon>Mucoromycota</taxon>
        <taxon>Mortierellomycotina</taxon>
        <taxon>Mortierellomycetes</taxon>
        <taxon>Mortierellales</taxon>
        <taxon>Mortierellaceae</taxon>
        <taxon>Linnemannia</taxon>
    </lineage>
</organism>
<gene>
    <name evidence="3" type="ORF">K457DRAFT_18536</name>
</gene>
<evidence type="ECO:0000313" key="4">
    <source>
        <dbReference type="Proteomes" id="UP000078512"/>
    </source>
</evidence>
<accession>A0A197JY82</accession>
<protein>
    <submittedName>
        <fullName evidence="3">Cupin domain-containing protein</fullName>
    </submittedName>
</protein>
<dbReference type="InterPro" id="IPR014710">
    <property type="entry name" value="RmlC-like_jellyroll"/>
</dbReference>
<feature type="domain" description="Cupin type-2" evidence="2">
    <location>
        <begin position="39"/>
        <end position="105"/>
    </location>
</feature>
<dbReference type="GO" id="GO:0046872">
    <property type="term" value="F:metal ion binding"/>
    <property type="evidence" value="ECO:0007669"/>
    <property type="project" value="UniProtKB-KW"/>
</dbReference>
<dbReference type="SUPFAM" id="SSF51182">
    <property type="entry name" value="RmlC-like cupins"/>
    <property type="match status" value="1"/>
</dbReference>
<dbReference type="EMBL" id="KV442036">
    <property type="protein sequence ID" value="OAQ30185.1"/>
    <property type="molecule type" value="Genomic_DNA"/>
</dbReference>
<proteinExistence type="predicted"/>
<dbReference type="PANTHER" id="PTHR35848:SF6">
    <property type="entry name" value="CUPIN TYPE-2 DOMAIN-CONTAINING PROTEIN"/>
    <property type="match status" value="1"/>
</dbReference>
<dbReference type="Proteomes" id="UP000078512">
    <property type="component" value="Unassembled WGS sequence"/>
</dbReference>